<gene>
    <name evidence="2" type="ORF">NTEN_LOCUS1861</name>
</gene>
<dbReference type="EMBL" id="CADCXU010002989">
    <property type="protein sequence ID" value="CAA9995070.1"/>
    <property type="molecule type" value="Genomic_DNA"/>
</dbReference>
<organism evidence="2 3">
    <name type="scientific">Nesidiocoris tenuis</name>
    <dbReference type="NCBI Taxonomy" id="355587"/>
    <lineage>
        <taxon>Eukaryota</taxon>
        <taxon>Metazoa</taxon>
        <taxon>Ecdysozoa</taxon>
        <taxon>Arthropoda</taxon>
        <taxon>Hexapoda</taxon>
        <taxon>Insecta</taxon>
        <taxon>Pterygota</taxon>
        <taxon>Neoptera</taxon>
        <taxon>Paraneoptera</taxon>
        <taxon>Hemiptera</taxon>
        <taxon>Heteroptera</taxon>
        <taxon>Panheteroptera</taxon>
        <taxon>Cimicomorpha</taxon>
        <taxon>Miridae</taxon>
        <taxon>Dicyphina</taxon>
        <taxon>Nesidiocoris</taxon>
    </lineage>
</organism>
<sequence length="98" mass="10817">MVFSNIALLTFGRAGHSRALNYISSLKRESPERLHPLPPTVALCGTQPARRAGCAAFSQSQTRPTWLDPPADGSHRRQIRSNHRIFQTGHDLSIESLG</sequence>
<accession>A0A6H5FY87</accession>
<dbReference type="Proteomes" id="UP000479000">
    <property type="component" value="Unassembled WGS sequence"/>
</dbReference>
<feature type="non-terminal residue" evidence="2">
    <location>
        <position position="98"/>
    </location>
</feature>
<feature type="region of interest" description="Disordered" evidence="1">
    <location>
        <begin position="59"/>
        <end position="85"/>
    </location>
</feature>
<protein>
    <submittedName>
        <fullName evidence="2">Uncharacterized protein</fullName>
    </submittedName>
</protein>
<evidence type="ECO:0000313" key="2">
    <source>
        <dbReference type="EMBL" id="CAA9995070.1"/>
    </source>
</evidence>
<name>A0A6H5FY87_9HEMI</name>
<evidence type="ECO:0000313" key="3">
    <source>
        <dbReference type="Proteomes" id="UP000479000"/>
    </source>
</evidence>
<evidence type="ECO:0000256" key="1">
    <source>
        <dbReference type="SAM" id="MobiDB-lite"/>
    </source>
</evidence>
<reference evidence="2 3" key="1">
    <citation type="submission" date="2020-02" db="EMBL/GenBank/DDBJ databases">
        <authorList>
            <person name="Ferguson B K."/>
        </authorList>
    </citation>
    <scope>NUCLEOTIDE SEQUENCE [LARGE SCALE GENOMIC DNA]</scope>
</reference>
<dbReference type="AlphaFoldDB" id="A0A6H5FY87"/>
<proteinExistence type="predicted"/>
<keyword evidence="3" id="KW-1185">Reference proteome</keyword>